<evidence type="ECO:0000313" key="3">
    <source>
        <dbReference type="EMBL" id="KAJ4840018.1"/>
    </source>
</evidence>
<dbReference type="FunFam" id="1.25.40.10:FF:000996">
    <property type="entry name" value="Small kernel1"/>
    <property type="match status" value="1"/>
</dbReference>
<gene>
    <name evidence="3" type="ORF">Tsubulata_034011</name>
</gene>
<dbReference type="PROSITE" id="PS51375">
    <property type="entry name" value="PPR"/>
    <property type="match status" value="4"/>
</dbReference>
<dbReference type="OrthoDB" id="879807at2759"/>
<dbReference type="PANTHER" id="PTHR47926:SF347">
    <property type="entry name" value="PENTATRICOPEPTIDE REPEAT-CONTAINING PROTEIN"/>
    <property type="match status" value="1"/>
</dbReference>
<evidence type="ECO:0000313" key="4">
    <source>
        <dbReference type="Proteomes" id="UP001141552"/>
    </source>
</evidence>
<evidence type="ECO:0000256" key="2">
    <source>
        <dbReference type="PROSITE-ProRule" id="PRU00708"/>
    </source>
</evidence>
<dbReference type="PANTHER" id="PTHR47926">
    <property type="entry name" value="PENTATRICOPEPTIDE REPEAT-CONTAINING PROTEIN"/>
    <property type="match status" value="1"/>
</dbReference>
<evidence type="ECO:0000256" key="1">
    <source>
        <dbReference type="ARBA" id="ARBA00022737"/>
    </source>
</evidence>
<comment type="caution">
    <text evidence="3">The sequence shown here is derived from an EMBL/GenBank/DDBJ whole genome shotgun (WGS) entry which is preliminary data.</text>
</comment>
<feature type="repeat" description="PPR" evidence="2">
    <location>
        <begin position="90"/>
        <end position="124"/>
    </location>
</feature>
<dbReference type="NCBIfam" id="TIGR00756">
    <property type="entry name" value="PPR"/>
    <property type="match status" value="4"/>
</dbReference>
<feature type="repeat" description="PPR" evidence="2">
    <location>
        <begin position="300"/>
        <end position="334"/>
    </location>
</feature>
<sequence>MNFFFAAKKTTSRYYHSATLLLPSPQILLHLLHLSLSHKSLALTRQCHARVVTSGFTQSPFLATKLISAYAVCGVPAETRLVFNSAPEKTVYLWNTLINGYVKNRSFSEAFALFAQMCRGGGVVSPDDYTLATVSKVCGEIRGRNAGKLIHGRSLKTGVVVDVVVANSLMSMYGKCDEFGECLKLFDEMPVRNVSSWNAVIAGYVDSGNLHFDAKILGCLKTMLMEGLKPDVFTISSILPLCGESEGMYDFGRELHGFIVRNALFSDSDVHLECCLIDMYSRSKKINASKRVFDRMKWRNVYGWTAMINGYVRNGALAEALCLFRRMQMRDAVQPNHVTLLSILPACNSVAALIGVKQIHGFAIRKNLSHDVSFSNALIDMYSKCGSLNSAKHVFEDASFARDAISWSSMISGCGLHGKGHEAVSVYNEMLRLGNKLDMISLVGVLSACGKCGLVDEGLSIYKSAVNDHGIEPTVEICACVVDMLGKSGQLSLALEFIETMPVAPSPSVWGALVSASIIHGNSEMQDLAYKFLIQLEPDNPSNYVSLSNLHASSRRWDVVAEVRTMMKEKGLAKTPGCSWISITNTTHSFYAADKTHPCSKSIYEVLDGLVLLMKGAGRSLDLGGDMT</sequence>
<dbReference type="Gene3D" id="1.25.40.10">
    <property type="entry name" value="Tetratricopeptide repeat domain"/>
    <property type="match status" value="4"/>
</dbReference>
<dbReference type="Pfam" id="PF20431">
    <property type="entry name" value="E_motif"/>
    <property type="match status" value="1"/>
</dbReference>
<feature type="repeat" description="PPR" evidence="2">
    <location>
        <begin position="162"/>
        <end position="196"/>
    </location>
</feature>
<dbReference type="InterPro" id="IPR011990">
    <property type="entry name" value="TPR-like_helical_dom_sf"/>
</dbReference>
<keyword evidence="1" id="KW-0677">Repeat</keyword>
<dbReference type="InterPro" id="IPR046848">
    <property type="entry name" value="E_motif"/>
</dbReference>
<name>A0A9Q0FY29_9ROSI</name>
<dbReference type="GO" id="GO:0003723">
    <property type="term" value="F:RNA binding"/>
    <property type="evidence" value="ECO:0007669"/>
    <property type="project" value="InterPro"/>
</dbReference>
<organism evidence="3 4">
    <name type="scientific">Turnera subulata</name>
    <dbReference type="NCBI Taxonomy" id="218843"/>
    <lineage>
        <taxon>Eukaryota</taxon>
        <taxon>Viridiplantae</taxon>
        <taxon>Streptophyta</taxon>
        <taxon>Embryophyta</taxon>
        <taxon>Tracheophyta</taxon>
        <taxon>Spermatophyta</taxon>
        <taxon>Magnoliopsida</taxon>
        <taxon>eudicotyledons</taxon>
        <taxon>Gunneridae</taxon>
        <taxon>Pentapetalae</taxon>
        <taxon>rosids</taxon>
        <taxon>fabids</taxon>
        <taxon>Malpighiales</taxon>
        <taxon>Passifloraceae</taxon>
        <taxon>Turnera</taxon>
    </lineage>
</organism>
<feature type="repeat" description="PPR" evidence="2">
    <location>
        <begin position="403"/>
        <end position="437"/>
    </location>
</feature>
<evidence type="ECO:0008006" key="5">
    <source>
        <dbReference type="Google" id="ProtNLM"/>
    </source>
</evidence>
<dbReference type="Proteomes" id="UP001141552">
    <property type="component" value="Unassembled WGS sequence"/>
</dbReference>
<keyword evidence="4" id="KW-1185">Reference proteome</keyword>
<reference evidence="3" key="2">
    <citation type="journal article" date="2023" name="Plants (Basel)">
        <title>Annotation of the Turnera subulata (Passifloraceae) Draft Genome Reveals the S-Locus Evolved after the Divergence of Turneroideae from Passifloroideae in a Stepwise Manner.</title>
        <authorList>
            <person name="Henning P.M."/>
            <person name="Roalson E.H."/>
            <person name="Mir W."/>
            <person name="McCubbin A.G."/>
            <person name="Shore J.S."/>
        </authorList>
    </citation>
    <scope>NUCLEOTIDE SEQUENCE</scope>
    <source>
        <strain evidence="3">F60SS</strain>
    </source>
</reference>
<dbReference type="EMBL" id="JAKUCV010003140">
    <property type="protein sequence ID" value="KAJ4840018.1"/>
    <property type="molecule type" value="Genomic_DNA"/>
</dbReference>
<accession>A0A9Q0FY29</accession>
<dbReference type="GO" id="GO:0009451">
    <property type="term" value="P:RNA modification"/>
    <property type="evidence" value="ECO:0007669"/>
    <property type="project" value="InterPro"/>
</dbReference>
<dbReference type="InterPro" id="IPR046960">
    <property type="entry name" value="PPR_At4g14850-like_plant"/>
</dbReference>
<reference evidence="3" key="1">
    <citation type="submission" date="2022-02" db="EMBL/GenBank/DDBJ databases">
        <authorList>
            <person name="Henning P.M."/>
            <person name="McCubbin A.G."/>
            <person name="Shore J.S."/>
        </authorList>
    </citation>
    <scope>NUCLEOTIDE SEQUENCE</scope>
    <source>
        <strain evidence="3">F60SS</strain>
        <tissue evidence="3">Leaves</tissue>
    </source>
</reference>
<dbReference type="Pfam" id="PF20430">
    <property type="entry name" value="Eplus_motif"/>
    <property type="match status" value="1"/>
</dbReference>
<dbReference type="Pfam" id="PF13041">
    <property type="entry name" value="PPR_2"/>
    <property type="match status" value="2"/>
</dbReference>
<dbReference type="Pfam" id="PF01535">
    <property type="entry name" value="PPR"/>
    <property type="match status" value="4"/>
</dbReference>
<dbReference type="InterPro" id="IPR002885">
    <property type="entry name" value="PPR_rpt"/>
</dbReference>
<proteinExistence type="predicted"/>
<protein>
    <recommendedName>
        <fullName evidence="5">Pentacotripeptide-repeat region of PRORP domain-containing protein</fullName>
    </recommendedName>
</protein>
<dbReference type="AlphaFoldDB" id="A0A9Q0FY29"/>
<dbReference type="InterPro" id="IPR046849">
    <property type="entry name" value="E2_motif"/>
</dbReference>